<proteinExistence type="predicted"/>
<keyword evidence="1" id="KW-0812">Transmembrane</keyword>
<dbReference type="Proteomes" id="UP000310541">
    <property type="component" value="Unassembled WGS sequence"/>
</dbReference>
<dbReference type="EMBL" id="SWFM01000003">
    <property type="protein sequence ID" value="TKD69774.1"/>
    <property type="molecule type" value="Genomic_DNA"/>
</dbReference>
<keyword evidence="1" id="KW-0472">Membrane</keyword>
<dbReference type="RefSeq" id="WP_136947199.1">
    <property type="nucleotide sequence ID" value="NZ_SWFM01000003.1"/>
</dbReference>
<sequence length="148" mass="17019">MFLKLIVGIIFLIISVFIAVSLNLVSSFFEQFILSKLNTKIRYYFLLILSILFELSFVSLLSYKSNWTFIDSWFTGSILLIALIWLPNYFRPFYENSSRTVGKFNGGITSGKVKVFKFNLVHPFLLGTIIFCSVGIIVSVLNYLPYLI</sequence>
<dbReference type="OrthoDB" id="10002319at2"/>
<name>A0A4U1MH53_9BACL</name>
<comment type="caution">
    <text evidence="2">The sequence shown here is derived from an EMBL/GenBank/DDBJ whole genome shotgun (WGS) entry which is preliminary data.</text>
</comment>
<evidence type="ECO:0000313" key="3">
    <source>
        <dbReference type="Proteomes" id="UP000310541"/>
    </source>
</evidence>
<keyword evidence="1" id="KW-1133">Transmembrane helix</keyword>
<feature type="transmembrane region" description="Helical" evidence="1">
    <location>
        <begin position="73"/>
        <end position="90"/>
    </location>
</feature>
<evidence type="ECO:0000313" key="2">
    <source>
        <dbReference type="EMBL" id="TKD69774.1"/>
    </source>
</evidence>
<protein>
    <submittedName>
        <fullName evidence="2">Uncharacterized protein</fullName>
    </submittedName>
</protein>
<reference evidence="2 3" key="1">
    <citation type="submission" date="2019-04" db="EMBL/GenBank/DDBJ databases">
        <title>Genome sequence of Bacillus hwajinpoensis strain Y2.</title>
        <authorList>
            <person name="Fair J.L."/>
            <person name="Maclea K.S."/>
        </authorList>
    </citation>
    <scope>NUCLEOTIDE SEQUENCE [LARGE SCALE GENOMIC DNA]</scope>
    <source>
        <strain evidence="2 3">Y2</strain>
    </source>
</reference>
<organism evidence="2 3">
    <name type="scientific">Guptibacillus hwajinpoensis</name>
    <dbReference type="NCBI Taxonomy" id="208199"/>
    <lineage>
        <taxon>Bacteria</taxon>
        <taxon>Bacillati</taxon>
        <taxon>Bacillota</taxon>
        <taxon>Bacilli</taxon>
        <taxon>Bacillales</taxon>
        <taxon>Guptibacillaceae</taxon>
        <taxon>Guptibacillus</taxon>
    </lineage>
</organism>
<evidence type="ECO:0000256" key="1">
    <source>
        <dbReference type="SAM" id="Phobius"/>
    </source>
</evidence>
<gene>
    <name evidence="2" type="ORF">FBF83_10830</name>
</gene>
<dbReference type="AlphaFoldDB" id="A0A4U1MH53"/>
<feature type="transmembrane region" description="Helical" evidence="1">
    <location>
        <begin position="41"/>
        <end position="61"/>
    </location>
</feature>
<feature type="transmembrane region" description="Helical" evidence="1">
    <location>
        <begin position="124"/>
        <end position="144"/>
    </location>
</feature>
<feature type="transmembrane region" description="Helical" evidence="1">
    <location>
        <begin position="6"/>
        <end position="29"/>
    </location>
</feature>
<accession>A0A4U1MH53</accession>